<dbReference type="AlphaFoldDB" id="A0AAD6RHN4"/>
<organism evidence="2 3">
    <name type="scientific">Populus alba x Populus x berolinensis</name>
    <dbReference type="NCBI Taxonomy" id="444605"/>
    <lineage>
        <taxon>Eukaryota</taxon>
        <taxon>Viridiplantae</taxon>
        <taxon>Streptophyta</taxon>
        <taxon>Embryophyta</taxon>
        <taxon>Tracheophyta</taxon>
        <taxon>Spermatophyta</taxon>
        <taxon>Magnoliopsida</taxon>
        <taxon>eudicotyledons</taxon>
        <taxon>Gunneridae</taxon>
        <taxon>Pentapetalae</taxon>
        <taxon>rosids</taxon>
        <taxon>fabids</taxon>
        <taxon>Malpighiales</taxon>
        <taxon>Salicaceae</taxon>
        <taxon>Saliceae</taxon>
        <taxon>Populus</taxon>
    </lineage>
</organism>
<protein>
    <submittedName>
        <fullName evidence="2">Uncharacterized protein</fullName>
    </submittedName>
</protein>
<keyword evidence="3" id="KW-1185">Reference proteome</keyword>
<evidence type="ECO:0000313" key="3">
    <source>
        <dbReference type="Proteomes" id="UP001164929"/>
    </source>
</evidence>
<gene>
    <name evidence="2" type="ORF">NC653_007312</name>
</gene>
<dbReference type="EMBL" id="JAQIZT010000002">
    <property type="protein sequence ID" value="KAJ7008605.1"/>
    <property type="molecule type" value="Genomic_DNA"/>
</dbReference>
<name>A0AAD6RHN4_9ROSI</name>
<evidence type="ECO:0000256" key="1">
    <source>
        <dbReference type="SAM" id="MobiDB-lite"/>
    </source>
</evidence>
<comment type="caution">
    <text evidence="2">The sequence shown here is derived from an EMBL/GenBank/DDBJ whole genome shotgun (WGS) entry which is preliminary data.</text>
</comment>
<feature type="region of interest" description="Disordered" evidence="1">
    <location>
        <begin position="1"/>
        <end position="62"/>
    </location>
</feature>
<dbReference type="Proteomes" id="UP001164929">
    <property type="component" value="Chromosome 2"/>
</dbReference>
<proteinExistence type="predicted"/>
<accession>A0AAD6RHN4</accession>
<reference evidence="2" key="1">
    <citation type="journal article" date="2023" name="Mol. Ecol. Resour.">
        <title>Chromosome-level genome assembly of a triploid poplar Populus alba 'Berolinensis'.</title>
        <authorList>
            <person name="Chen S."/>
            <person name="Yu Y."/>
            <person name="Wang X."/>
            <person name="Wang S."/>
            <person name="Zhang T."/>
            <person name="Zhou Y."/>
            <person name="He R."/>
            <person name="Meng N."/>
            <person name="Wang Y."/>
            <person name="Liu W."/>
            <person name="Liu Z."/>
            <person name="Liu J."/>
            <person name="Guo Q."/>
            <person name="Huang H."/>
            <person name="Sederoff R.R."/>
            <person name="Wang G."/>
            <person name="Qu G."/>
            <person name="Chen S."/>
        </authorList>
    </citation>
    <scope>NUCLEOTIDE SEQUENCE</scope>
    <source>
        <strain evidence="2">SC-2020</strain>
    </source>
</reference>
<evidence type="ECO:0000313" key="2">
    <source>
        <dbReference type="EMBL" id="KAJ7008605.1"/>
    </source>
</evidence>
<sequence length="130" mass="14300">MVKDTISNKEMNSDENEASDTKDEYVGNDDDNCEGGLSNGTARNDESAPHKNNSKLSLLGHGPHGKQVVDHILEEYGEDGIRQFCQRWRQVFVEGSSSSFLACRLGCNAQNQISILSFLVAIDMPNYGST</sequence>